<dbReference type="AlphaFoldDB" id="A0A8C8S414"/>
<evidence type="ECO:0000313" key="3">
    <source>
        <dbReference type="Proteomes" id="UP000694393"/>
    </source>
</evidence>
<evidence type="ECO:0000259" key="1">
    <source>
        <dbReference type="Pfam" id="PF25496"/>
    </source>
</evidence>
<proteinExistence type="predicted"/>
<organism evidence="2 3">
    <name type="scientific">Pelusios castaneus</name>
    <name type="common">West African mud turtle</name>
    <dbReference type="NCBI Taxonomy" id="367368"/>
    <lineage>
        <taxon>Eukaryota</taxon>
        <taxon>Metazoa</taxon>
        <taxon>Chordata</taxon>
        <taxon>Craniata</taxon>
        <taxon>Vertebrata</taxon>
        <taxon>Euteleostomi</taxon>
        <taxon>Archelosauria</taxon>
        <taxon>Testudinata</taxon>
        <taxon>Testudines</taxon>
        <taxon>Pleurodira</taxon>
        <taxon>Pelomedusidae</taxon>
        <taxon>Pelusios</taxon>
    </lineage>
</organism>
<protein>
    <recommendedName>
        <fullName evidence="1">Up-regulator of cell proliferation-like domain-containing protein</fullName>
    </recommendedName>
</protein>
<accession>A0A8C8S414</accession>
<dbReference type="PANTHER" id="PTHR14819:SF9">
    <property type="entry name" value="UP-REGULATOR OF CELL PROLIFERATION-LIKE"/>
    <property type="match status" value="1"/>
</dbReference>
<dbReference type="PANTHER" id="PTHR14819">
    <property type="entry name" value="GTP-BINDING"/>
    <property type="match status" value="1"/>
</dbReference>
<evidence type="ECO:0000313" key="2">
    <source>
        <dbReference type="Ensembl" id="ENSPCEP00000014501.1"/>
    </source>
</evidence>
<reference evidence="2" key="1">
    <citation type="submission" date="2025-08" db="UniProtKB">
        <authorList>
            <consortium name="Ensembl"/>
        </authorList>
    </citation>
    <scope>IDENTIFICATION</scope>
</reference>
<dbReference type="Ensembl" id="ENSPCET00000015028.1">
    <property type="protein sequence ID" value="ENSPCEP00000014501.1"/>
    <property type="gene ID" value="ENSPCEG00000011495.1"/>
</dbReference>
<reference evidence="2" key="2">
    <citation type="submission" date="2025-09" db="UniProtKB">
        <authorList>
            <consortium name="Ensembl"/>
        </authorList>
    </citation>
    <scope>IDENTIFICATION</scope>
</reference>
<dbReference type="Pfam" id="PF25496">
    <property type="entry name" value="URGCP"/>
    <property type="match status" value="1"/>
</dbReference>
<dbReference type="InterPro" id="IPR057365">
    <property type="entry name" value="URGCP"/>
</dbReference>
<feature type="domain" description="Up-regulator of cell proliferation-like" evidence="1">
    <location>
        <begin position="117"/>
        <end position="409"/>
    </location>
</feature>
<sequence>MNFEIKYAFFYLYLMFIERREFQNFLSKLNLEQHKSHKLRLRDVLDIRSESLKNGAPQTLEDLPWHFLRKVMALNGTARNTSLLKVASEDQGTNEDEEDMDIDDIFTVLDTDLRDSLNPLDVLCAILVCSNSFLQQQILSKMSMCQFALPLLLPALHTSKCTLMLWAMRDIVKKWRPHSLAESRGFREESLVLTKMPTISFVRMGSCSFSKSQLLNELLSPSQQHHDFFIHRDMESGNIPREIADGLVEISWYFPRGKENSDIFPEAIAVTNLRGDIESHWLQFHFLTEISSAVFIITESISEKEYTFLSFLKESTAKYYFVLKANAGKHSETLEFLNKLAPILKLNRPQLLVKDSTSNKTSAIAAIMNSSPKIVNIETMAETAQELGMQVDEDDKECESASQSAKEITTQIKDVAEYKNKNLRLQGEPWKNLAEVEKEMCQMRTQGDTPIEEYKNQLEIKLLELRVQQKRYGLTDGLNTFIKGIDQP</sequence>
<name>A0A8C8S414_9SAUR</name>
<dbReference type="InterPro" id="IPR052986">
    <property type="entry name" value="VLIG_GTPase"/>
</dbReference>
<dbReference type="Proteomes" id="UP000694393">
    <property type="component" value="Unplaced"/>
</dbReference>
<keyword evidence="3" id="KW-1185">Reference proteome</keyword>